<accession>A0A165Y6T3</accession>
<reference evidence="2 3" key="1">
    <citation type="journal article" date="2016" name="Mol. Biol. Evol.">
        <title>Comparative Genomics of Early-Diverging Mushroom-Forming Fungi Provides Insights into the Origins of Lignocellulose Decay Capabilities.</title>
        <authorList>
            <person name="Nagy L.G."/>
            <person name="Riley R."/>
            <person name="Tritt A."/>
            <person name="Adam C."/>
            <person name="Daum C."/>
            <person name="Floudas D."/>
            <person name="Sun H."/>
            <person name="Yadav J.S."/>
            <person name="Pangilinan J."/>
            <person name="Larsson K.H."/>
            <person name="Matsuura K."/>
            <person name="Barry K."/>
            <person name="Labutti K."/>
            <person name="Kuo R."/>
            <person name="Ohm R.A."/>
            <person name="Bhattacharya S.S."/>
            <person name="Shirouzu T."/>
            <person name="Yoshinaga Y."/>
            <person name="Martin F.M."/>
            <person name="Grigoriev I.V."/>
            <person name="Hibbett D.S."/>
        </authorList>
    </citation>
    <scope>NUCLEOTIDE SEQUENCE [LARGE SCALE GENOMIC DNA]</scope>
    <source>
        <strain evidence="2 3">CBS 109695</strain>
    </source>
</reference>
<gene>
    <name evidence="2" type="ORF">FIBSPDRAFT_964102</name>
</gene>
<feature type="region of interest" description="Disordered" evidence="1">
    <location>
        <begin position="1"/>
        <end position="20"/>
    </location>
</feature>
<evidence type="ECO:0000313" key="2">
    <source>
        <dbReference type="EMBL" id="KZP09264.1"/>
    </source>
</evidence>
<dbReference type="AlphaFoldDB" id="A0A165Y6T3"/>
<sequence>MRTAISVRGPDCTSRDAGGGGKVLREEVKTAYRGRQHCQQSWLQQRGRGDGHFLCILPSLYAQSSHRDLNTSAQVLITPLSSRSTHIALHFPSSQSTSATTRAGTVLFAFTPPRCVASLKSRPHTTIFANSESKAVPAM</sequence>
<evidence type="ECO:0000313" key="3">
    <source>
        <dbReference type="Proteomes" id="UP000076532"/>
    </source>
</evidence>
<proteinExistence type="predicted"/>
<name>A0A165Y6T3_9AGAM</name>
<evidence type="ECO:0000256" key="1">
    <source>
        <dbReference type="SAM" id="MobiDB-lite"/>
    </source>
</evidence>
<organism evidence="2 3">
    <name type="scientific">Athelia psychrophila</name>
    <dbReference type="NCBI Taxonomy" id="1759441"/>
    <lineage>
        <taxon>Eukaryota</taxon>
        <taxon>Fungi</taxon>
        <taxon>Dikarya</taxon>
        <taxon>Basidiomycota</taxon>
        <taxon>Agaricomycotina</taxon>
        <taxon>Agaricomycetes</taxon>
        <taxon>Agaricomycetidae</taxon>
        <taxon>Atheliales</taxon>
        <taxon>Atheliaceae</taxon>
        <taxon>Athelia</taxon>
    </lineage>
</organism>
<protein>
    <submittedName>
        <fullName evidence="2">Uncharacterized protein</fullName>
    </submittedName>
</protein>
<keyword evidence="3" id="KW-1185">Reference proteome</keyword>
<dbReference type="EMBL" id="KV417704">
    <property type="protein sequence ID" value="KZP09264.1"/>
    <property type="molecule type" value="Genomic_DNA"/>
</dbReference>
<dbReference type="Proteomes" id="UP000076532">
    <property type="component" value="Unassembled WGS sequence"/>
</dbReference>